<organism evidence="7 8">
    <name type="scientific">Nocardioides anomalus</name>
    <dbReference type="NCBI Taxonomy" id="2712223"/>
    <lineage>
        <taxon>Bacteria</taxon>
        <taxon>Bacillati</taxon>
        <taxon>Actinomycetota</taxon>
        <taxon>Actinomycetes</taxon>
        <taxon>Propionibacteriales</taxon>
        <taxon>Nocardioidaceae</taxon>
        <taxon>Nocardioides</taxon>
    </lineage>
</organism>
<dbReference type="Gene3D" id="3.90.79.10">
    <property type="entry name" value="Nucleoside Triphosphate Pyrophosphohydrolase"/>
    <property type="match status" value="1"/>
</dbReference>
<evidence type="ECO:0000256" key="2">
    <source>
        <dbReference type="ARBA" id="ARBA00005582"/>
    </source>
</evidence>
<dbReference type="SUPFAM" id="SSF55811">
    <property type="entry name" value="Nudix"/>
    <property type="match status" value="1"/>
</dbReference>
<evidence type="ECO:0000256" key="5">
    <source>
        <dbReference type="RuleBase" id="RU003476"/>
    </source>
</evidence>
<comment type="similarity">
    <text evidence="2 5">Belongs to the Nudix hydrolase family.</text>
</comment>
<dbReference type="KEGG" id="nano:G5V58_12190"/>
<dbReference type="CDD" id="cd04685">
    <property type="entry name" value="NUDIX_Hydrolase"/>
    <property type="match status" value="1"/>
</dbReference>
<accession>A0A6G6WDJ6</accession>
<dbReference type="InterPro" id="IPR015797">
    <property type="entry name" value="NUDIX_hydrolase-like_dom_sf"/>
</dbReference>
<dbReference type="RefSeq" id="WP_165232915.1">
    <property type="nucleotide sequence ID" value="NZ_CP049257.1"/>
</dbReference>
<dbReference type="Proteomes" id="UP000502996">
    <property type="component" value="Chromosome"/>
</dbReference>
<evidence type="ECO:0000313" key="8">
    <source>
        <dbReference type="Proteomes" id="UP000502996"/>
    </source>
</evidence>
<dbReference type="PANTHER" id="PTHR43046:SF12">
    <property type="entry name" value="GDP-MANNOSE MANNOSYL HYDROLASE"/>
    <property type="match status" value="1"/>
</dbReference>
<dbReference type="AlphaFoldDB" id="A0A6G6WDJ6"/>
<dbReference type="PANTHER" id="PTHR43046">
    <property type="entry name" value="GDP-MANNOSE MANNOSYL HYDROLASE"/>
    <property type="match status" value="1"/>
</dbReference>
<protein>
    <submittedName>
        <fullName evidence="7">NUDIX domain-containing protein</fullName>
    </submittedName>
</protein>
<evidence type="ECO:0000256" key="3">
    <source>
        <dbReference type="ARBA" id="ARBA00022801"/>
    </source>
</evidence>
<dbReference type="EMBL" id="CP049257">
    <property type="protein sequence ID" value="QIG43421.1"/>
    <property type="molecule type" value="Genomic_DNA"/>
</dbReference>
<gene>
    <name evidence="7" type="ORF">G5V58_12190</name>
</gene>
<feature type="domain" description="Nudix hydrolase" evidence="6">
    <location>
        <begin position="3"/>
        <end position="126"/>
    </location>
</feature>
<keyword evidence="3 5" id="KW-0378">Hydrolase</keyword>
<keyword evidence="8" id="KW-1185">Reference proteome</keyword>
<evidence type="ECO:0000259" key="6">
    <source>
        <dbReference type="PROSITE" id="PS51462"/>
    </source>
</evidence>
<dbReference type="Pfam" id="PF00293">
    <property type="entry name" value="NUDIX"/>
    <property type="match status" value="1"/>
</dbReference>
<dbReference type="InterPro" id="IPR020084">
    <property type="entry name" value="NUDIX_hydrolase_CS"/>
</dbReference>
<sequence>MATDRVTARVLPVSPDGRVLLLQDRDPAVPEVLRWGTVGGGVDPGESLLEAAVRELFEETGVVAAPDQLVGPVHQDSRAFSCDGVDHSGHSTFFAVVAARWWAPDELAEAGGMIAADLPDVVRAGIAAVGGGTP</sequence>
<comment type="cofactor">
    <cofactor evidence="1">
        <name>Mg(2+)</name>
        <dbReference type="ChEBI" id="CHEBI:18420"/>
    </cofactor>
</comment>
<evidence type="ECO:0000256" key="1">
    <source>
        <dbReference type="ARBA" id="ARBA00001946"/>
    </source>
</evidence>
<dbReference type="PROSITE" id="PS51462">
    <property type="entry name" value="NUDIX"/>
    <property type="match status" value="1"/>
</dbReference>
<dbReference type="InterPro" id="IPR000086">
    <property type="entry name" value="NUDIX_hydrolase_dom"/>
</dbReference>
<dbReference type="PRINTS" id="PR00502">
    <property type="entry name" value="NUDIXFAMILY"/>
</dbReference>
<dbReference type="PROSITE" id="PS00893">
    <property type="entry name" value="NUDIX_BOX"/>
    <property type="match status" value="1"/>
</dbReference>
<evidence type="ECO:0000313" key="7">
    <source>
        <dbReference type="EMBL" id="QIG43421.1"/>
    </source>
</evidence>
<name>A0A6G6WDJ6_9ACTN</name>
<evidence type="ECO:0000256" key="4">
    <source>
        <dbReference type="ARBA" id="ARBA00022842"/>
    </source>
</evidence>
<keyword evidence="4" id="KW-0460">Magnesium</keyword>
<dbReference type="GO" id="GO:0016787">
    <property type="term" value="F:hydrolase activity"/>
    <property type="evidence" value="ECO:0007669"/>
    <property type="project" value="UniProtKB-KW"/>
</dbReference>
<reference evidence="7 8" key="1">
    <citation type="submission" date="2020-02" db="EMBL/GenBank/DDBJ databases">
        <title>Full genome sequence of Nocardioides sp. R-3366.</title>
        <authorList>
            <person name="Im W.-T."/>
        </authorList>
    </citation>
    <scope>NUCLEOTIDE SEQUENCE [LARGE SCALE GENOMIC DNA]</scope>
    <source>
        <strain evidence="7 8">R-3366</strain>
    </source>
</reference>
<dbReference type="InterPro" id="IPR020476">
    <property type="entry name" value="Nudix_hydrolase"/>
</dbReference>
<proteinExistence type="inferred from homology"/>